<proteinExistence type="predicted"/>
<feature type="domain" description="Metallo-beta-lactamase" evidence="2">
    <location>
        <begin position="122"/>
        <end position="317"/>
    </location>
</feature>
<feature type="signal peptide" evidence="1">
    <location>
        <begin position="1"/>
        <end position="23"/>
    </location>
</feature>
<dbReference type="EMBL" id="CP073720">
    <property type="protein sequence ID" value="UWP82555.1"/>
    <property type="molecule type" value="Genomic_DNA"/>
</dbReference>
<dbReference type="Proteomes" id="UP001059617">
    <property type="component" value="Chromosome"/>
</dbReference>
<accession>A0ABY5VY42</accession>
<dbReference type="PANTHER" id="PTHR15032:SF4">
    <property type="entry name" value="N-ACYL-PHOSPHATIDYLETHANOLAMINE-HYDROLYZING PHOSPHOLIPASE D"/>
    <property type="match status" value="1"/>
</dbReference>
<dbReference type="InterPro" id="IPR036866">
    <property type="entry name" value="RibonucZ/Hydroxyglut_hydro"/>
</dbReference>
<dbReference type="RefSeq" id="WP_259860327.1">
    <property type="nucleotide sequence ID" value="NZ_BAAAST010000023.1"/>
</dbReference>
<evidence type="ECO:0000313" key="3">
    <source>
        <dbReference type="EMBL" id="UWP82555.1"/>
    </source>
</evidence>
<dbReference type="Pfam" id="PF12706">
    <property type="entry name" value="Lactamase_B_2"/>
    <property type="match status" value="1"/>
</dbReference>
<keyword evidence="4" id="KW-1185">Reference proteome</keyword>
<evidence type="ECO:0000256" key="1">
    <source>
        <dbReference type="SAM" id="SignalP"/>
    </source>
</evidence>
<name>A0ABY5VY42_9ACTN</name>
<organism evidence="3 4">
    <name type="scientific">Dactylosporangium fulvum</name>
    <dbReference type="NCBI Taxonomy" id="53359"/>
    <lineage>
        <taxon>Bacteria</taxon>
        <taxon>Bacillati</taxon>
        <taxon>Actinomycetota</taxon>
        <taxon>Actinomycetes</taxon>
        <taxon>Micromonosporales</taxon>
        <taxon>Micromonosporaceae</taxon>
        <taxon>Dactylosporangium</taxon>
    </lineage>
</organism>
<protein>
    <submittedName>
        <fullName evidence="3">MBL fold metallo-hydrolase</fullName>
    </submittedName>
</protein>
<dbReference type="Gene3D" id="3.60.15.10">
    <property type="entry name" value="Ribonuclease Z/Hydroxyacylglutathione hydrolase-like"/>
    <property type="match status" value="1"/>
</dbReference>
<dbReference type="PANTHER" id="PTHR15032">
    <property type="entry name" value="N-ACYL-PHOSPHATIDYLETHANOLAMINE-HYDROLYZING PHOSPHOLIPASE D"/>
    <property type="match status" value="1"/>
</dbReference>
<reference evidence="3" key="1">
    <citation type="submission" date="2021-04" db="EMBL/GenBank/DDBJ databases">
        <authorList>
            <person name="Hartkoorn R.C."/>
            <person name="Beaudoing E."/>
            <person name="Hot D."/>
        </authorList>
    </citation>
    <scope>NUCLEOTIDE SEQUENCE</scope>
    <source>
        <strain evidence="3">NRRL B-16292</strain>
    </source>
</reference>
<evidence type="ECO:0000259" key="2">
    <source>
        <dbReference type="Pfam" id="PF12706"/>
    </source>
</evidence>
<evidence type="ECO:0000313" key="4">
    <source>
        <dbReference type="Proteomes" id="UP001059617"/>
    </source>
</evidence>
<dbReference type="SUPFAM" id="SSF56281">
    <property type="entry name" value="Metallo-hydrolase/oxidoreductase"/>
    <property type="match status" value="1"/>
</dbReference>
<dbReference type="InterPro" id="IPR001279">
    <property type="entry name" value="Metallo-B-lactamas"/>
</dbReference>
<keyword evidence="1" id="KW-0732">Signal</keyword>
<gene>
    <name evidence="3" type="ORF">Dfulv_47250</name>
</gene>
<reference evidence="3" key="2">
    <citation type="submission" date="2022-09" db="EMBL/GenBank/DDBJ databases">
        <title>Biosynthetic gene clusters of Dactylosporangioum fulvum.</title>
        <authorList>
            <person name="Caradec T."/>
        </authorList>
    </citation>
    <scope>NUCLEOTIDE SEQUENCE</scope>
    <source>
        <strain evidence="3">NRRL B-16292</strain>
    </source>
</reference>
<sequence>MGKTTRVLAVAAVAAAAGGVAWALRDLPAQLGAVPTGARAERMRRSPQFGEGRFRNSVPADILPPHAMRNAFVELLTGKEPRRPAGTIPVVRPELGGKLTPDGLHVTWLGHSTALVEIEGVRVLFDPVWSDRCSPTWFLGPKRMHPMPLPIDELPRIDAVVISHDHYDHLDLASIRALLRTQQAPFLVPLGVGGHLERWGVPRERLVELDWEEQATVKGVRLTATAARHFSGRRFARDGTLWASWVVKGAQRSVFYTGDSGYFDGYKEIGAQHGPFDASLIQVGAYNDAWPDIHMKPEDGASAHLDVQAGVLIPLHWCTFNLALHAWSEPVERLLEESAARDITLVVPRPGDRVDIDVLPAVEPWWRPIA</sequence>
<feature type="chain" id="PRO_5045739962" evidence="1">
    <location>
        <begin position="24"/>
        <end position="370"/>
    </location>
</feature>